<organism evidence="2 3">
    <name type="scientific">Olleya sediminilitoris</name>
    <dbReference type="NCBI Taxonomy" id="2795739"/>
    <lineage>
        <taxon>Bacteria</taxon>
        <taxon>Pseudomonadati</taxon>
        <taxon>Bacteroidota</taxon>
        <taxon>Flavobacteriia</taxon>
        <taxon>Flavobacteriales</taxon>
        <taxon>Flavobacteriaceae</taxon>
    </lineage>
</organism>
<keyword evidence="3" id="KW-1185">Reference proteome</keyword>
<dbReference type="Proteomes" id="UP000605013">
    <property type="component" value="Unassembled WGS sequence"/>
</dbReference>
<evidence type="ECO:0000313" key="3">
    <source>
        <dbReference type="Proteomes" id="UP000605013"/>
    </source>
</evidence>
<dbReference type="RefSeq" id="WP_203000725.1">
    <property type="nucleotide sequence ID" value="NZ_JAEMEF010000008.1"/>
</dbReference>
<proteinExistence type="predicted"/>
<protein>
    <recommendedName>
        <fullName evidence="4">Outer membrane protein beta-barrel domain-containing protein</fullName>
    </recommendedName>
</protein>
<comment type="caution">
    <text evidence="2">The sequence shown here is derived from an EMBL/GenBank/DDBJ whole genome shotgun (WGS) entry which is preliminary data.</text>
</comment>
<sequence length="290" mass="33289">MKTLTLLLCLLVTTLSFAQDNFTYNNQTIALKTEVEGDYDLLWNTFDGQFRYFIKDKSEQLIELTNTKQINNNYNFKYKNTLKSATNLDASKTKFTLYSLKKYFNQANAASNPNYTFKDNSLKLKTRLGLFGGVTNHPFVYNPDNNKATYFGAELEFFESKAMPAHSGFLNFRTSLKTRDFEYNLNQIALGYRFRFINKTTFNIYAQTKIATYTTSSIKSTYEYPESPENVITIENKSNGFDVPLIFGLGADFKIGAGFVTIVYDSLFAIVQDNEDQFPVDFAIGYKFNL</sequence>
<feature type="chain" id="PRO_5046737885" description="Outer membrane protein beta-barrel domain-containing protein" evidence="1">
    <location>
        <begin position="19"/>
        <end position="290"/>
    </location>
</feature>
<evidence type="ECO:0008006" key="4">
    <source>
        <dbReference type="Google" id="ProtNLM"/>
    </source>
</evidence>
<feature type="signal peptide" evidence="1">
    <location>
        <begin position="1"/>
        <end position="18"/>
    </location>
</feature>
<evidence type="ECO:0000313" key="2">
    <source>
        <dbReference type="EMBL" id="MBL7560225.1"/>
    </source>
</evidence>
<reference evidence="2 3" key="1">
    <citation type="submission" date="2020-12" db="EMBL/GenBank/DDBJ databases">
        <title>Olleya sediminilitoris sp. nov., isolated from a tidal flat.</title>
        <authorList>
            <person name="Park S."/>
            <person name="Yoon J.-H."/>
        </authorList>
    </citation>
    <scope>NUCLEOTIDE SEQUENCE [LARGE SCALE GENOMIC DNA]</scope>
    <source>
        <strain evidence="2 3">YSTF-M6</strain>
    </source>
</reference>
<dbReference type="EMBL" id="JAEMEF010000008">
    <property type="protein sequence ID" value="MBL7560225.1"/>
    <property type="molecule type" value="Genomic_DNA"/>
</dbReference>
<name>A0ABS1WM95_9FLAO</name>
<keyword evidence="1" id="KW-0732">Signal</keyword>
<accession>A0ABS1WM95</accession>
<evidence type="ECO:0000256" key="1">
    <source>
        <dbReference type="SAM" id="SignalP"/>
    </source>
</evidence>
<gene>
    <name evidence="2" type="ORF">JAO71_10475</name>
</gene>